<dbReference type="EMBL" id="JACNEP010000006">
    <property type="protein sequence ID" value="MBC3766041.1"/>
    <property type="molecule type" value="Genomic_DNA"/>
</dbReference>
<reference evidence="2" key="2">
    <citation type="submission" date="2020-08" db="EMBL/GenBank/DDBJ databases">
        <authorList>
            <person name="Lai Q."/>
        </authorList>
    </citation>
    <scope>NUCLEOTIDE SEQUENCE</scope>
    <source>
        <strain evidence="2">S27-2</strain>
    </source>
</reference>
<dbReference type="Proteomes" id="UP000601768">
    <property type="component" value="Unassembled WGS sequence"/>
</dbReference>
<dbReference type="AlphaFoldDB" id="A0A8J6M4E3"/>
<evidence type="ECO:0000313" key="2">
    <source>
        <dbReference type="EMBL" id="MBC3766041.1"/>
    </source>
</evidence>
<feature type="transmembrane region" description="Helical" evidence="1">
    <location>
        <begin position="48"/>
        <end position="74"/>
    </location>
</feature>
<keyword evidence="1" id="KW-1133">Transmembrane helix</keyword>
<feature type="transmembrane region" description="Helical" evidence="1">
    <location>
        <begin position="16"/>
        <end position="36"/>
    </location>
</feature>
<keyword evidence="3" id="KW-1185">Reference proteome</keyword>
<proteinExistence type="predicted"/>
<sequence length="104" mass="11916">MRKQITRLSLHQNAKVFGVLMAVATLPMIILMFFIFQSSMPPGSDRHMPFMASGIFMVLAPVFYFVMGYISTLIMCFTYNLMQRVTGGFEFEVENKQTNEELDA</sequence>
<gene>
    <name evidence="2" type="ORF">H8B19_09130</name>
</gene>
<evidence type="ECO:0000256" key="1">
    <source>
        <dbReference type="SAM" id="Phobius"/>
    </source>
</evidence>
<evidence type="ECO:0008006" key="4">
    <source>
        <dbReference type="Google" id="ProtNLM"/>
    </source>
</evidence>
<name>A0A8J6M4E3_9ALTE</name>
<accession>A0A8J6M4E3</accession>
<evidence type="ECO:0000313" key="3">
    <source>
        <dbReference type="Proteomes" id="UP000601768"/>
    </source>
</evidence>
<protein>
    <recommendedName>
        <fullName evidence="4">DUF3566 domain-containing protein</fullName>
    </recommendedName>
</protein>
<comment type="caution">
    <text evidence="2">The sequence shown here is derived from an EMBL/GenBank/DDBJ whole genome shotgun (WGS) entry which is preliminary data.</text>
</comment>
<keyword evidence="1" id="KW-0472">Membrane</keyword>
<keyword evidence="1" id="KW-0812">Transmembrane</keyword>
<dbReference type="RefSeq" id="WP_186506516.1">
    <property type="nucleotide sequence ID" value="NZ_JACNEP010000006.1"/>
</dbReference>
<reference evidence="2" key="1">
    <citation type="journal article" date="2018" name="Int. J. Syst. Evol. Microbiol.">
        <title>Neptunicella marina gen. nov., sp. nov., isolated from surface seawater.</title>
        <authorList>
            <person name="Liu X."/>
            <person name="Lai Q."/>
            <person name="Du Y."/>
            <person name="Zhang X."/>
            <person name="Liu Z."/>
            <person name="Sun F."/>
            <person name="Shao Z."/>
        </authorList>
    </citation>
    <scope>NUCLEOTIDE SEQUENCE</scope>
    <source>
        <strain evidence="2">S27-2</strain>
    </source>
</reference>
<organism evidence="2 3">
    <name type="scientific">Neptunicella marina</name>
    <dbReference type="NCBI Taxonomy" id="2125989"/>
    <lineage>
        <taxon>Bacteria</taxon>
        <taxon>Pseudomonadati</taxon>
        <taxon>Pseudomonadota</taxon>
        <taxon>Gammaproteobacteria</taxon>
        <taxon>Alteromonadales</taxon>
        <taxon>Alteromonadaceae</taxon>
        <taxon>Neptunicella</taxon>
    </lineage>
</organism>